<dbReference type="Proteomes" id="UP000824890">
    <property type="component" value="Unassembled WGS sequence"/>
</dbReference>
<dbReference type="InterPro" id="IPR005559">
    <property type="entry name" value="CG-1_dom"/>
</dbReference>
<feature type="non-terminal residue" evidence="5">
    <location>
        <position position="209"/>
    </location>
</feature>
<organism evidence="5 6">
    <name type="scientific">Brassica napus</name>
    <name type="common">Rape</name>
    <dbReference type="NCBI Taxonomy" id="3708"/>
    <lineage>
        <taxon>Eukaryota</taxon>
        <taxon>Viridiplantae</taxon>
        <taxon>Streptophyta</taxon>
        <taxon>Embryophyta</taxon>
        <taxon>Tracheophyta</taxon>
        <taxon>Spermatophyta</taxon>
        <taxon>Magnoliopsida</taxon>
        <taxon>eudicotyledons</taxon>
        <taxon>Gunneridae</taxon>
        <taxon>Pentapetalae</taxon>
        <taxon>rosids</taxon>
        <taxon>malvids</taxon>
        <taxon>Brassicales</taxon>
        <taxon>Brassicaceae</taxon>
        <taxon>Brassiceae</taxon>
        <taxon>Brassica</taxon>
    </lineage>
</organism>
<proteinExistence type="predicted"/>
<reference evidence="5 6" key="1">
    <citation type="submission" date="2021-05" db="EMBL/GenBank/DDBJ databases">
        <title>Genome Assembly of Synthetic Allotetraploid Brassica napus Reveals Homoeologous Exchanges between Subgenomes.</title>
        <authorList>
            <person name="Davis J.T."/>
        </authorList>
    </citation>
    <scope>NUCLEOTIDE SEQUENCE [LARGE SCALE GENOMIC DNA]</scope>
    <source>
        <strain evidence="6">cv. Da-Ae</strain>
        <tissue evidence="5">Seedling</tissue>
    </source>
</reference>
<evidence type="ECO:0000313" key="6">
    <source>
        <dbReference type="Proteomes" id="UP000824890"/>
    </source>
</evidence>
<protein>
    <recommendedName>
        <fullName evidence="4">CG-1 domain-containing protein</fullName>
    </recommendedName>
</protein>
<dbReference type="PROSITE" id="PS51437">
    <property type="entry name" value="CG_1"/>
    <property type="match status" value="1"/>
</dbReference>
<keyword evidence="6" id="KW-1185">Reference proteome</keyword>
<evidence type="ECO:0000256" key="2">
    <source>
        <dbReference type="ARBA" id="ARBA00023163"/>
    </source>
</evidence>
<evidence type="ECO:0000313" key="5">
    <source>
        <dbReference type="EMBL" id="KAH0897290.1"/>
    </source>
</evidence>
<comment type="subcellular location">
    <subcellularLocation>
        <location evidence="1">Nucleus</location>
    </subcellularLocation>
</comment>
<feature type="domain" description="CG-1" evidence="4">
    <location>
        <begin position="35"/>
        <end position="159"/>
    </location>
</feature>
<name>A0ABQ8AXK6_BRANA</name>
<keyword evidence="3" id="KW-0539">Nucleus</keyword>
<dbReference type="PANTHER" id="PTHR23335">
    <property type="entry name" value="CALMODULIN-BINDING TRANSCRIPTION ACTIVATOR CAMTA"/>
    <property type="match status" value="1"/>
</dbReference>
<comment type="caution">
    <text evidence="5">The sequence shown here is derived from an EMBL/GenBank/DDBJ whole genome shotgun (WGS) entry which is preliminary data.</text>
</comment>
<dbReference type="SMART" id="SM01076">
    <property type="entry name" value="CG-1"/>
    <property type="match status" value="1"/>
</dbReference>
<keyword evidence="2" id="KW-0804">Transcription</keyword>
<dbReference type="PANTHER" id="PTHR23335:SF29">
    <property type="entry name" value="CALMODULIN-BINDING TRANSCRIPTION ACTIVATOR 1"/>
    <property type="match status" value="1"/>
</dbReference>
<evidence type="ECO:0000256" key="1">
    <source>
        <dbReference type="ARBA" id="ARBA00004123"/>
    </source>
</evidence>
<evidence type="ECO:0000259" key="4">
    <source>
        <dbReference type="PROSITE" id="PS51437"/>
    </source>
</evidence>
<evidence type="ECO:0000256" key="3">
    <source>
        <dbReference type="ARBA" id="ARBA00023242"/>
    </source>
</evidence>
<dbReference type="Pfam" id="PF03859">
    <property type="entry name" value="CG-1"/>
    <property type="match status" value="1"/>
</dbReference>
<accession>A0ABQ8AXK6</accession>
<sequence>MATVTLALPHESETESVMVFTCLSPLIQTPTTNSSMSLLDLKGGLIRTPSSDSSLLIRFNDSTDFDELTKPVSPLHSFQVLRYFRKDGHNWRNKKDGKTVKEAHEKLKVGSIDVLHCYYAHEEDNENFQRRCYWMLEQSFSGLVRAIIHLKDIDRDIRKALSRGSGRIEFTPTEEDAHVIADCLNDLCSETAHDNFLNPWEAKEYGLVS</sequence>
<gene>
    <name evidence="5" type="ORF">HID58_046858</name>
</gene>
<dbReference type="EMBL" id="JAGKQM010000012">
    <property type="protein sequence ID" value="KAH0897290.1"/>
    <property type="molecule type" value="Genomic_DNA"/>
</dbReference>